<dbReference type="Gene3D" id="3.30.1330.10">
    <property type="entry name" value="PurM-like, N-terminal domain"/>
    <property type="match status" value="1"/>
</dbReference>
<comment type="similarity">
    <text evidence="3 15">Belongs to the AIR synthase family.</text>
</comment>
<dbReference type="EC" id="6.3.3.1" evidence="4 15"/>
<dbReference type="GO" id="GO:0005524">
    <property type="term" value="F:ATP binding"/>
    <property type="evidence" value="ECO:0007669"/>
    <property type="project" value="UniProtKB-KW"/>
</dbReference>
<organism evidence="18 19">
    <name type="scientific">Candidatus Nitrospira neomarina</name>
    <dbReference type="NCBI Taxonomy" id="3020899"/>
    <lineage>
        <taxon>Bacteria</taxon>
        <taxon>Pseudomonadati</taxon>
        <taxon>Nitrospirota</taxon>
        <taxon>Nitrospiria</taxon>
        <taxon>Nitrospirales</taxon>
        <taxon>Nitrospiraceae</taxon>
        <taxon>Nitrospira</taxon>
    </lineage>
</organism>
<keyword evidence="19" id="KW-1185">Reference proteome</keyword>
<comment type="pathway">
    <text evidence="2 15">Purine metabolism; IMP biosynthesis via de novo pathway; 5-amino-1-(5-phospho-D-ribosyl)imidazole from N(2)-formyl-N(1)-(5-phospho-D-ribosyl)glycinamide: step 2/2.</text>
</comment>
<accession>A0AA96JXM3</accession>
<dbReference type="FunFam" id="3.90.650.10:FF:000011">
    <property type="entry name" value="Phosphoribosylformylglycinamidine cyclo-ligase"/>
    <property type="match status" value="1"/>
</dbReference>
<evidence type="ECO:0000256" key="3">
    <source>
        <dbReference type="ARBA" id="ARBA00010280"/>
    </source>
</evidence>
<proteinExistence type="inferred from homology"/>
<sequence length="345" mass="37074">MATYREAGVDIQRGDDFVKRIGPMVRSTFRPEVMGDIGGFGGLFRFPSDRYREPILVSGTDGVGTKVKMATLMNRHDSIGIDLVAMCVNDIIVSGAEPLFFLDYLATGHLEVEVGEAIIQGIAEGCRQAGCALIGGETAEMPSCYPQGEYDLAGFAVGVVERSEMLGPEKIKHGDVLIGVGSSGLHSNGYSLARKVALELKEWSPETRVPGLPGTVGEALLIPTLIYVKLVKALLSQSRVHGLAHITGGGITGNVPRVIPESCQAVIDRSTWAPLSLFTVLQEAGAIDQDEMFRVFNMGIGLVVVGPSEETSRILDIIQEQGMRGCVIGEVRDRPSSEPKLFYSH</sequence>
<dbReference type="Pfam" id="PF02769">
    <property type="entry name" value="AIRS_C"/>
    <property type="match status" value="1"/>
</dbReference>
<dbReference type="InterPro" id="IPR004733">
    <property type="entry name" value="PurM_cligase"/>
</dbReference>
<dbReference type="SUPFAM" id="SSF55326">
    <property type="entry name" value="PurM N-terminal domain-like"/>
    <property type="match status" value="1"/>
</dbReference>
<dbReference type="HAMAP" id="MF_00741">
    <property type="entry name" value="AIRS"/>
    <property type="match status" value="1"/>
</dbReference>
<dbReference type="SUPFAM" id="SSF56042">
    <property type="entry name" value="PurM C-terminal domain-like"/>
    <property type="match status" value="1"/>
</dbReference>
<reference evidence="18 19" key="1">
    <citation type="submission" date="2023-01" db="EMBL/GenBank/DDBJ databases">
        <title>Cultivation and genomic characterization of new, ubiquitous marine nitrite-oxidizing bacteria from the Nitrospirales.</title>
        <authorList>
            <person name="Mueller A.J."/>
            <person name="Daebeler A."/>
            <person name="Herbold C.W."/>
            <person name="Kirkegaard R.H."/>
            <person name="Daims H."/>
        </authorList>
    </citation>
    <scope>NUCLEOTIDE SEQUENCE [LARGE SCALE GENOMIC DNA]</scope>
    <source>
        <strain evidence="18 19">DK</strain>
    </source>
</reference>
<dbReference type="CDD" id="cd02196">
    <property type="entry name" value="PurM"/>
    <property type="match status" value="1"/>
</dbReference>
<keyword evidence="10 15" id="KW-0067">ATP-binding</keyword>
<evidence type="ECO:0000256" key="5">
    <source>
        <dbReference type="ARBA" id="ARBA00020367"/>
    </source>
</evidence>
<dbReference type="InterPro" id="IPR016188">
    <property type="entry name" value="PurM-like_N"/>
</dbReference>
<dbReference type="Proteomes" id="UP001302494">
    <property type="component" value="Chromosome"/>
</dbReference>
<feature type="domain" description="PurM-like N-terminal" evidence="16">
    <location>
        <begin position="56"/>
        <end position="160"/>
    </location>
</feature>
<evidence type="ECO:0000256" key="4">
    <source>
        <dbReference type="ARBA" id="ARBA00013047"/>
    </source>
</evidence>
<comment type="subcellular location">
    <subcellularLocation>
        <location evidence="1 15">Cytoplasm</location>
    </subcellularLocation>
</comment>
<evidence type="ECO:0000259" key="16">
    <source>
        <dbReference type="Pfam" id="PF00586"/>
    </source>
</evidence>
<evidence type="ECO:0000256" key="15">
    <source>
        <dbReference type="HAMAP-Rule" id="MF_00741"/>
    </source>
</evidence>
<evidence type="ECO:0000256" key="14">
    <source>
        <dbReference type="ARBA" id="ARBA00049057"/>
    </source>
</evidence>
<dbReference type="PANTHER" id="PTHR10520">
    <property type="entry name" value="TRIFUNCTIONAL PURINE BIOSYNTHETIC PROTEIN ADENOSINE-3-RELATED"/>
    <property type="match status" value="1"/>
</dbReference>
<evidence type="ECO:0000256" key="6">
    <source>
        <dbReference type="ARBA" id="ARBA00022490"/>
    </source>
</evidence>
<evidence type="ECO:0000313" key="18">
    <source>
        <dbReference type="EMBL" id="WNM63405.1"/>
    </source>
</evidence>
<feature type="domain" description="PurM-like C-terminal" evidence="17">
    <location>
        <begin position="173"/>
        <end position="338"/>
    </location>
</feature>
<dbReference type="NCBIfam" id="TIGR00878">
    <property type="entry name" value="purM"/>
    <property type="match status" value="1"/>
</dbReference>
<dbReference type="KEGG" id="nneo:PQG83_06535"/>
<evidence type="ECO:0000256" key="11">
    <source>
        <dbReference type="ARBA" id="ARBA00031908"/>
    </source>
</evidence>
<gene>
    <name evidence="15 18" type="primary">purM</name>
    <name evidence="18" type="ORF">PQG83_06535</name>
</gene>
<dbReference type="EMBL" id="CP116968">
    <property type="protein sequence ID" value="WNM63405.1"/>
    <property type="molecule type" value="Genomic_DNA"/>
</dbReference>
<keyword evidence="7 15" id="KW-0436">Ligase</keyword>
<dbReference type="GO" id="GO:0006189">
    <property type="term" value="P:'de novo' IMP biosynthetic process"/>
    <property type="evidence" value="ECO:0007669"/>
    <property type="project" value="UniProtKB-UniRule"/>
</dbReference>
<dbReference type="InterPro" id="IPR036676">
    <property type="entry name" value="PurM-like_C_sf"/>
</dbReference>
<evidence type="ECO:0000256" key="2">
    <source>
        <dbReference type="ARBA" id="ARBA00004686"/>
    </source>
</evidence>
<evidence type="ECO:0000256" key="12">
    <source>
        <dbReference type="ARBA" id="ARBA00032931"/>
    </source>
</evidence>
<keyword evidence="9 15" id="KW-0658">Purine biosynthesis</keyword>
<dbReference type="FunFam" id="3.30.1330.10:FF:000001">
    <property type="entry name" value="Phosphoribosylformylglycinamidine cyclo-ligase"/>
    <property type="match status" value="1"/>
</dbReference>
<keyword evidence="8 15" id="KW-0547">Nucleotide-binding</keyword>
<dbReference type="GO" id="GO:0046084">
    <property type="term" value="P:adenine biosynthetic process"/>
    <property type="evidence" value="ECO:0007669"/>
    <property type="project" value="TreeGrafter"/>
</dbReference>
<evidence type="ECO:0000256" key="10">
    <source>
        <dbReference type="ARBA" id="ARBA00022840"/>
    </source>
</evidence>
<dbReference type="Gene3D" id="3.90.650.10">
    <property type="entry name" value="PurM-like C-terminal domain"/>
    <property type="match status" value="1"/>
</dbReference>
<evidence type="ECO:0000256" key="8">
    <source>
        <dbReference type="ARBA" id="ARBA00022741"/>
    </source>
</evidence>
<evidence type="ECO:0000313" key="19">
    <source>
        <dbReference type="Proteomes" id="UP001302494"/>
    </source>
</evidence>
<evidence type="ECO:0000256" key="1">
    <source>
        <dbReference type="ARBA" id="ARBA00004496"/>
    </source>
</evidence>
<dbReference type="GO" id="GO:0004641">
    <property type="term" value="F:phosphoribosylformylglycinamidine cyclo-ligase activity"/>
    <property type="evidence" value="ECO:0007669"/>
    <property type="project" value="UniProtKB-UniRule"/>
</dbReference>
<dbReference type="GO" id="GO:0005829">
    <property type="term" value="C:cytosol"/>
    <property type="evidence" value="ECO:0007669"/>
    <property type="project" value="TreeGrafter"/>
</dbReference>
<protein>
    <recommendedName>
        <fullName evidence="5 15">Phosphoribosylformylglycinamidine cyclo-ligase</fullName>
        <ecNumber evidence="4 15">6.3.3.1</ecNumber>
    </recommendedName>
    <alternativeName>
        <fullName evidence="12 15">AIR synthase</fullName>
    </alternativeName>
    <alternativeName>
        <fullName evidence="13 15">AIRS</fullName>
    </alternativeName>
    <alternativeName>
        <fullName evidence="11 15">Phosphoribosyl-aminoimidazole synthetase</fullName>
    </alternativeName>
</protein>
<dbReference type="InterPro" id="IPR036921">
    <property type="entry name" value="PurM-like_N_sf"/>
</dbReference>
<keyword evidence="6 15" id="KW-0963">Cytoplasm</keyword>
<evidence type="ECO:0000259" key="17">
    <source>
        <dbReference type="Pfam" id="PF02769"/>
    </source>
</evidence>
<dbReference type="RefSeq" id="WP_312747987.1">
    <property type="nucleotide sequence ID" value="NZ_CP116968.1"/>
</dbReference>
<name>A0AA96JXM3_9BACT</name>
<dbReference type="PANTHER" id="PTHR10520:SF12">
    <property type="entry name" value="TRIFUNCTIONAL PURINE BIOSYNTHETIC PROTEIN ADENOSINE-3"/>
    <property type="match status" value="1"/>
</dbReference>
<evidence type="ECO:0000256" key="9">
    <source>
        <dbReference type="ARBA" id="ARBA00022755"/>
    </source>
</evidence>
<dbReference type="InterPro" id="IPR010918">
    <property type="entry name" value="PurM-like_C_dom"/>
</dbReference>
<evidence type="ECO:0000256" key="13">
    <source>
        <dbReference type="ARBA" id="ARBA00033093"/>
    </source>
</evidence>
<dbReference type="Pfam" id="PF00586">
    <property type="entry name" value="AIRS"/>
    <property type="match status" value="1"/>
</dbReference>
<dbReference type="GO" id="GO:0004637">
    <property type="term" value="F:phosphoribosylamine-glycine ligase activity"/>
    <property type="evidence" value="ECO:0007669"/>
    <property type="project" value="TreeGrafter"/>
</dbReference>
<comment type="catalytic activity">
    <reaction evidence="14 15">
        <text>2-formamido-N(1)-(5-O-phospho-beta-D-ribosyl)acetamidine + ATP = 5-amino-1-(5-phospho-beta-D-ribosyl)imidazole + ADP + phosphate + H(+)</text>
        <dbReference type="Rhea" id="RHEA:23032"/>
        <dbReference type="ChEBI" id="CHEBI:15378"/>
        <dbReference type="ChEBI" id="CHEBI:30616"/>
        <dbReference type="ChEBI" id="CHEBI:43474"/>
        <dbReference type="ChEBI" id="CHEBI:137981"/>
        <dbReference type="ChEBI" id="CHEBI:147287"/>
        <dbReference type="ChEBI" id="CHEBI:456216"/>
        <dbReference type="EC" id="6.3.3.1"/>
    </reaction>
</comment>
<dbReference type="AlphaFoldDB" id="A0AA96JXM3"/>
<evidence type="ECO:0000256" key="7">
    <source>
        <dbReference type="ARBA" id="ARBA00022598"/>
    </source>
</evidence>